<dbReference type="Gramene" id="ONIVA11G00950.1">
    <property type="protein sequence ID" value="ONIVA11G00950.1"/>
    <property type="gene ID" value="ONIVA11G00950"/>
</dbReference>
<evidence type="ECO:0000256" key="1">
    <source>
        <dbReference type="SAM" id="SignalP"/>
    </source>
</evidence>
<name>A0A0E0IXB2_ORYNI</name>
<dbReference type="Proteomes" id="UP000006591">
    <property type="component" value="Chromosome 11"/>
</dbReference>
<dbReference type="HOGENOM" id="CLU_2531310_0_0_1"/>
<feature type="chain" id="PRO_5002363473" evidence="1">
    <location>
        <begin position="32"/>
        <end position="84"/>
    </location>
</feature>
<sequence>MDRGGGGGDASVAALLLQSALLLPSAPMAYAVVTDPGTVDTPDMPSYQPYMKEVDLSVDCALGEAAVIRPRAVVAALHHPQPRL</sequence>
<dbReference type="STRING" id="4536.A0A0E0IXB2"/>
<evidence type="ECO:0000313" key="3">
    <source>
        <dbReference type="Proteomes" id="UP000006591"/>
    </source>
</evidence>
<keyword evidence="1" id="KW-0732">Signal</keyword>
<accession>A0A0E0IXB2</accession>
<dbReference type="EnsemblPlants" id="ONIVA11G00950.1">
    <property type="protein sequence ID" value="ONIVA11G00950.1"/>
    <property type="gene ID" value="ONIVA11G00950"/>
</dbReference>
<proteinExistence type="predicted"/>
<protein>
    <submittedName>
        <fullName evidence="2">Uncharacterized protein</fullName>
    </submittedName>
</protein>
<reference evidence="2" key="1">
    <citation type="submission" date="2015-04" db="UniProtKB">
        <authorList>
            <consortium name="EnsemblPlants"/>
        </authorList>
    </citation>
    <scope>IDENTIFICATION</scope>
    <source>
        <strain evidence="2">SL10</strain>
    </source>
</reference>
<reference evidence="2" key="2">
    <citation type="submission" date="2018-04" db="EMBL/GenBank/DDBJ databases">
        <title>OnivRS2 (Oryza nivara Reference Sequence Version 2).</title>
        <authorList>
            <person name="Zhang J."/>
            <person name="Kudrna D."/>
            <person name="Lee S."/>
            <person name="Talag J."/>
            <person name="Rajasekar S."/>
            <person name="Welchert J."/>
            <person name="Hsing Y.-I."/>
            <person name="Wing R.A."/>
        </authorList>
    </citation>
    <scope>NUCLEOTIDE SEQUENCE [LARGE SCALE GENOMIC DNA]</scope>
    <source>
        <strain evidence="2">SL10</strain>
    </source>
</reference>
<organism evidence="2">
    <name type="scientific">Oryza nivara</name>
    <name type="common">Indian wild rice</name>
    <name type="synonym">Oryza sativa f. spontanea</name>
    <dbReference type="NCBI Taxonomy" id="4536"/>
    <lineage>
        <taxon>Eukaryota</taxon>
        <taxon>Viridiplantae</taxon>
        <taxon>Streptophyta</taxon>
        <taxon>Embryophyta</taxon>
        <taxon>Tracheophyta</taxon>
        <taxon>Spermatophyta</taxon>
        <taxon>Magnoliopsida</taxon>
        <taxon>Liliopsida</taxon>
        <taxon>Poales</taxon>
        <taxon>Poaceae</taxon>
        <taxon>BOP clade</taxon>
        <taxon>Oryzoideae</taxon>
        <taxon>Oryzeae</taxon>
        <taxon>Oryzinae</taxon>
        <taxon>Oryza</taxon>
    </lineage>
</organism>
<keyword evidence="3" id="KW-1185">Reference proteome</keyword>
<dbReference type="AlphaFoldDB" id="A0A0E0IXB2"/>
<feature type="signal peptide" evidence="1">
    <location>
        <begin position="1"/>
        <end position="31"/>
    </location>
</feature>
<evidence type="ECO:0000313" key="2">
    <source>
        <dbReference type="EnsemblPlants" id="ONIVA11G00950.1"/>
    </source>
</evidence>